<evidence type="ECO:0000256" key="3">
    <source>
        <dbReference type="ARBA" id="ARBA00012510"/>
    </source>
</evidence>
<dbReference type="RefSeq" id="WP_171095647.1">
    <property type="nucleotide sequence ID" value="NZ_CP053069.1"/>
</dbReference>
<name>A0A6M4H2N2_9PROT</name>
<evidence type="ECO:0000313" key="8">
    <source>
        <dbReference type="Proteomes" id="UP000501534"/>
    </source>
</evidence>
<keyword evidence="7" id="KW-0560">Oxidoreductase</keyword>
<accession>A0A6M4H2N2</accession>
<proteinExistence type="inferred from homology"/>
<sequence>MRKILLAVLLAFGLPAAADETCLSPYTTALIKGQEDYIHVWALGVKDLGDGQDKLVTIGANPKAKDYGKVVSSVSVGGRGEAHHMGFTDDRRYLWAGGLSDNKIYVFDLQDPAKPKLTKTISDLGAKTGYLGPHTFYATPGRMIIGTLSNTKDKGGVTGLAVYNNKGEYVAKYDLPVSGGGDGYGYDVAINPAKNTMLTSSFTGYTNYMRPLGDLVKDGEAMKKFGNTMVVWDHKAMKPVKVLAVPGAPLEIRWSPKAGDNWAITATALTSKLWLVKQEGKEWVAKEVGTIGDPAKIPLPVDISITADGKGLWVNTFMDGTTRYFDLTNPEQPKQTYSKVTGKQVNMISQSWDGKRVYIASSLLENWDKGGADNEQFVRAFDWDGKELKPAFEVDFTKEKLGRAHHMKFSAKPR</sequence>
<dbReference type="Pfam" id="PF05694">
    <property type="entry name" value="SBP56"/>
    <property type="match status" value="1"/>
</dbReference>
<evidence type="ECO:0000313" key="7">
    <source>
        <dbReference type="EMBL" id="QJR12973.1"/>
    </source>
</evidence>
<dbReference type="InterPro" id="IPR008826">
    <property type="entry name" value="Se-bd"/>
</dbReference>
<evidence type="ECO:0000256" key="4">
    <source>
        <dbReference type="ARBA" id="ARBA00015601"/>
    </source>
</evidence>
<gene>
    <name evidence="7" type="primary">mtoX</name>
    <name evidence="7" type="ORF">DSM104443_04067</name>
</gene>
<dbReference type="GO" id="GO:0008430">
    <property type="term" value="F:selenium binding"/>
    <property type="evidence" value="ECO:0007669"/>
    <property type="project" value="InterPro"/>
</dbReference>
<feature type="chain" id="PRO_5026802727" description="Methanethiol oxidase" evidence="6">
    <location>
        <begin position="19"/>
        <end position="414"/>
    </location>
</feature>
<reference evidence="7 8" key="1">
    <citation type="submission" date="2020-04" db="EMBL/GenBank/DDBJ databases">
        <title>Usitatibacter rugosus gen. nov., sp. nov. and Usitatibacter palustris sp. nov., novel members of Usitatibacteraceae fam. nov. within the order Nitrosomonadales isolated from soil.</title>
        <authorList>
            <person name="Huber K.J."/>
            <person name="Neumann-Schaal M."/>
            <person name="Geppert A."/>
            <person name="Luckner M."/>
            <person name="Wanner G."/>
            <person name="Overmann J."/>
        </authorList>
    </citation>
    <scope>NUCLEOTIDE SEQUENCE [LARGE SCALE GENOMIC DNA]</scope>
    <source>
        <strain evidence="7 8">0125_3</strain>
    </source>
</reference>
<comment type="pathway">
    <text evidence="1">Organosulfur degradation.</text>
</comment>
<dbReference type="Gene3D" id="2.130.10.10">
    <property type="entry name" value="YVTN repeat-like/Quinoprotein amine dehydrogenase"/>
    <property type="match status" value="1"/>
</dbReference>
<dbReference type="InterPro" id="IPR015943">
    <property type="entry name" value="WD40/YVTN_repeat-like_dom_sf"/>
</dbReference>
<evidence type="ECO:0000256" key="1">
    <source>
        <dbReference type="ARBA" id="ARBA00005177"/>
    </source>
</evidence>
<dbReference type="SUPFAM" id="SSF75011">
    <property type="entry name" value="3-carboxy-cis,cis-mucoante lactonizing enzyme"/>
    <property type="match status" value="1"/>
</dbReference>
<dbReference type="AlphaFoldDB" id="A0A6M4H2N2"/>
<comment type="catalytic activity">
    <reaction evidence="5">
        <text>methanethiol + O2 + H2O = hydrogen sulfide + formaldehyde + H2O2 + H(+)</text>
        <dbReference type="Rhea" id="RHEA:11812"/>
        <dbReference type="ChEBI" id="CHEBI:15377"/>
        <dbReference type="ChEBI" id="CHEBI:15378"/>
        <dbReference type="ChEBI" id="CHEBI:15379"/>
        <dbReference type="ChEBI" id="CHEBI:16007"/>
        <dbReference type="ChEBI" id="CHEBI:16240"/>
        <dbReference type="ChEBI" id="CHEBI:16842"/>
        <dbReference type="ChEBI" id="CHEBI:29919"/>
        <dbReference type="EC" id="1.8.3.4"/>
    </reaction>
</comment>
<evidence type="ECO:0000256" key="6">
    <source>
        <dbReference type="SAM" id="SignalP"/>
    </source>
</evidence>
<dbReference type="EC" id="1.8.3.4" evidence="3"/>
<keyword evidence="8" id="KW-1185">Reference proteome</keyword>
<protein>
    <recommendedName>
        <fullName evidence="4">Methanethiol oxidase</fullName>
        <ecNumber evidence="3">1.8.3.4</ecNumber>
    </recommendedName>
</protein>
<dbReference type="GO" id="GO:0018549">
    <property type="term" value="F:methanethiol oxidase activity"/>
    <property type="evidence" value="ECO:0007669"/>
    <property type="project" value="UniProtKB-EC"/>
</dbReference>
<dbReference type="PANTHER" id="PTHR23300">
    <property type="entry name" value="METHANETHIOL OXIDASE"/>
    <property type="match status" value="1"/>
</dbReference>
<dbReference type="KEGG" id="uru:DSM104443_04067"/>
<dbReference type="Proteomes" id="UP000501534">
    <property type="component" value="Chromosome"/>
</dbReference>
<keyword evidence="6" id="KW-0732">Signal</keyword>
<evidence type="ECO:0000256" key="5">
    <source>
        <dbReference type="ARBA" id="ARBA00047539"/>
    </source>
</evidence>
<feature type="signal peptide" evidence="6">
    <location>
        <begin position="1"/>
        <end position="18"/>
    </location>
</feature>
<dbReference type="EMBL" id="CP053069">
    <property type="protein sequence ID" value="QJR12973.1"/>
    <property type="molecule type" value="Genomic_DNA"/>
</dbReference>
<dbReference type="PANTHER" id="PTHR23300:SF0">
    <property type="entry name" value="METHANETHIOL OXIDASE"/>
    <property type="match status" value="1"/>
</dbReference>
<comment type="similarity">
    <text evidence="2">Belongs to the selenium-binding protein family.</text>
</comment>
<organism evidence="7 8">
    <name type="scientific">Usitatibacter rugosus</name>
    <dbReference type="NCBI Taxonomy" id="2732067"/>
    <lineage>
        <taxon>Bacteria</taxon>
        <taxon>Pseudomonadati</taxon>
        <taxon>Pseudomonadota</taxon>
        <taxon>Betaproteobacteria</taxon>
        <taxon>Nitrosomonadales</taxon>
        <taxon>Usitatibacteraceae</taxon>
        <taxon>Usitatibacter</taxon>
    </lineage>
</organism>
<evidence type="ECO:0000256" key="2">
    <source>
        <dbReference type="ARBA" id="ARBA00005606"/>
    </source>
</evidence>